<name>A0A855EZ28_9ENTR</name>
<evidence type="ECO:0000313" key="2">
    <source>
        <dbReference type="Proteomes" id="UP000222768"/>
    </source>
</evidence>
<evidence type="ECO:0000313" key="1">
    <source>
        <dbReference type="EMBL" id="PHH04336.1"/>
    </source>
</evidence>
<comment type="caution">
    <text evidence="1">The sequence shown here is derived from an EMBL/GenBank/DDBJ whole genome shotgun (WGS) entry which is preliminary data.</text>
</comment>
<dbReference type="GO" id="GO:0003677">
    <property type="term" value="F:DNA binding"/>
    <property type="evidence" value="ECO:0007669"/>
    <property type="project" value="InterPro"/>
</dbReference>
<proteinExistence type="predicted"/>
<reference evidence="2" key="1">
    <citation type="submission" date="2017-09" db="EMBL/GenBank/DDBJ databases">
        <title>FDA dAtabase for Regulatory Grade micrObial Sequences (FDA-ARGOS): Supporting development and validation of Infectious Disease Dx tests.</title>
        <authorList>
            <person name="Minogue T."/>
            <person name="Wolcott M."/>
            <person name="Wasieloski L."/>
            <person name="Aguilar W."/>
            <person name="Moore D."/>
            <person name="Tallon L."/>
            <person name="Sadzewicz L."/>
            <person name="Ott S."/>
            <person name="Zhao X."/>
            <person name="Nagaraj S."/>
            <person name="Vavikolanu K."/>
            <person name="Aluvathingal J."/>
            <person name="Nadendla S."/>
            <person name="Sichtig H."/>
        </authorList>
    </citation>
    <scope>NUCLEOTIDE SEQUENCE [LARGE SCALE GENOMIC DNA]</scope>
    <source>
        <strain evidence="2">FDAARGOS_404</strain>
    </source>
</reference>
<dbReference type="EMBL" id="PDLK01000002">
    <property type="protein sequence ID" value="PHH04336.1"/>
    <property type="molecule type" value="Genomic_DNA"/>
</dbReference>
<dbReference type="SUPFAM" id="SSF56349">
    <property type="entry name" value="DNA breaking-rejoining enzymes"/>
    <property type="match status" value="1"/>
</dbReference>
<accession>A0A855EZ28</accession>
<protein>
    <submittedName>
        <fullName evidence="1">Uncharacterized protein</fullName>
    </submittedName>
</protein>
<dbReference type="Proteomes" id="UP000222768">
    <property type="component" value="Unassembled WGS sequence"/>
</dbReference>
<dbReference type="AlphaFoldDB" id="A0A855EZ28"/>
<dbReference type="InterPro" id="IPR011010">
    <property type="entry name" value="DNA_brk_join_enz"/>
</dbReference>
<sequence length="127" mass="14725">MHTLFAFGVKCDKSPLMDKPDIVFDIPFKPVSALPVLMVSEEEQYIGERFLSFDELALLLRITNEHFFNADVAVLIQLIFFCGGQRPYEIMARPKKYYDKKNCILSVPPSISKTKKWYHFILCETAK</sequence>
<organism evidence="1 2">
    <name type="scientific">Leclercia adecarboxylata</name>
    <dbReference type="NCBI Taxonomy" id="83655"/>
    <lineage>
        <taxon>Bacteria</taxon>
        <taxon>Pseudomonadati</taxon>
        <taxon>Pseudomonadota</taxon>
        <taxon>Gammaproteobacteria</taxon>
        <taxon>Enterobacterales</taxon>
        <taxon>Enterobacteriaceae</taxon>
        <taxon>Leclercia</taxon>
    </lineage>
</organism>
<gene>
    <name evidence="1" type="ORF">CRX53_10290</name>
</gene>